<dbReference type="Gene3D" id="3.40.309.10">
    <property type="entry name" value="Aldehyde Dehydrogenase, Chain A, domain 2"/>
    <property type="match status" value="1"/>
</dbReference>
<dbReference type="GO" id="GO:0016620">
    <property type="term" value="F:oxidoreductase activity, acting on the aldehyde or oxo group of donors, NAD or NADP as acceptor"/>
    <property type="evidence" value="ECO:0007669"/>
    <property type="project" value="InterPro"/>
</dbReference>
<dbReference type="SUPFAM" id="SSF53720">
    <property type="entry name" value="ALDH-like"/>
    <property type="match status" value="1"/>
</dbReference>
<evidence type="ECO:0000313" key="9">
    <source>
        <dbReference type="Proteomes" id="UP000317303"/>
    </source>
</evidence>
<dbReference type="PIRSF" id="PIRSF036492">
    <property type="entry name" value="ALDH"/>
    <property type="match status" value="1"/>
</dbReference>
<dbReference type="InterPro" id="IPR016161">
    <property type="entry name" value="Ald_DH/histidinol_DH"/>
</dbReference>
<dbReference type="PANTHER" id="PTHR11699">
    <property type="entry name" value="ALDEHYDE DEHYDROGENASE-RELATED"/>
    <property type="match status" value="1"/>
</dbReference>
<evidence type="ECO:0000256" key="2">
    <source>
        <dbReference type="ARBA" id="ARBA00023002"/>
    </source>
</evidence>
<dbReference type="AlphaFoldDB" id="A0A660CGB4"/>
<comment type="caution">
    <text evidence="8">The sequence shown here is derived from an EMBL/GenBank/DDBJ whole genome shotgun (WGS) entry which is preliminary data.</text>
</comment>
<evidence type="ECO:0000256" key="1">
    <source>
        <dbReference type="ARBA" id="ARBA00009986"/>
    </source>
</evidence>
<protein>
    <recommendedName>
        <fullName evidence="3">Aldehyde dehydrogenase</fullName>
    </recommendedName>
</protein>
<keyword evidence="9" id="KW-1185">Reference proteome</keyword>
<reference evidence="8 9" key="1">
    <citation type="submission" date="2019-07" db="EMBL/GenBank/DDBJ databases">
        <title>R&amp;d 2014.</title>
        <authorList>
            <person name="Klenk H.-P."/>
        </authorList>
    </citation>
    <scope>NUCLEOTIDE SEQUENCE [LARGE SCALE GENOMIC DNA]</scope>
    <source>
        <strain evidence="8 9">DSM 43194</strain>
    </source>
</reference>
<dbReference type="InterPro" id="IPR016160">
    <property type="entry name" value="Ald_DH_CS_CYS"/>
</dbReference>
<dbReference type="InterPro" id="IPR012394">
    <property type="entry name" value="Aldehyde_DH_NAD(P)"/>
</dbReference>
<dbReference type="PROSITE" id="PS00687">
    <property type="entry name" value="ALDEHYDE_DEHYDR_GLU"/>
    <property type="match status" value="1"/>
</dbReference>
<evidence type="ECO:0000256" key="4">
    <source>
        <dbReference type="PIRSR" id="PIRSR036492-1"/>
    </source>
</evidence>
<dbReference type="InterPro" id="IPR015590">
    <property type="entry name" value="Aldehyde_DH_dom"/>
</dbReference>
<evidence type="ECO:0000256" key="3">
    <source>
        <dbReference type="PIRNR" id="PIRNR036492"/>
    </source>
</evidence>
<dbReference type="Proteomes" id="UP000317303">
    <property type="component" value="Unassembled WGS sequence"/>
</dbReference>
<feature type="active site" evidence="4 5">
    <location>
        <position position="237"/>
    </location>
</feature>
<organism evidence="8 9">
    <name type="scientific">Prauserella rugosa</name>
    <dbReference type="NCBI Taxonomy" id="43354"/>
    <lineage>
        <taxon>Bacteria</taxon>
        <taxon>Bacillati</taxon>
        <taxon>Actinomycetota</taxon>
        <taxon>Actinomycetes</taxon>
        <taxon>Pseudonocardiales</taxon>
        <taxon>Pseudonocardiaceae</taxon>
        <taxon>Prauserella</taxon>
    </lineage>
</organism>
<dbReference type="RefSeq" id="WP_030533608.1">
    <property type="nucleotide sequence ID" value="NZ_JOIJ01000016.1"/>
</dbReference>
<gene>
    <name evidence="8" type="ORF">JD82_03318</name>
</gene>
<dbReference type="GO" id="GO:0006081">
    <property type="term" value="P:aldehyde metabolic process"/>
    <property type="evidence" value="ECO:0007669"/>
    <property type="project" value="InterPro"/>
</dbReference>
<dbReference type="InterPro" id="IPR016162">
    <property type="entry name" value="Ald_DH_N"/>
</dbReference>
<dbReference type="Pfam" id="PF00171">
    <property type="entry name" value="Aldedh"/>
    <property type="match status" value="1"/>
</dbReference>
<dbReference type="InterPro" id="IPR016163">
    <property type="entry name" value="Ald_DH_C"/>
</dbReference>
<dbReference type="PROSITE" id="PS00070">
    <property type="entry name" value="ALDEHYDE_DEHYDR_CYS"/>
    <property type="match status" value="1"/>
</dbReference>
<sequence>MATLTGETFESLNPATGAVVGTYPVHTAEEVEAAVAKARAAAQWWASLGFAGRAERLARWRGALARRMSELGEVITAETGKPAGDAQLELVLAIEHLAWAAKHARKVLGPQRRAPGLLLSNQAASVEYHPLGVVGVIGPWNYPVYTPLGSISYALAAGNAVVFKPSEYTPGVGKWLVESFAEAAPEHPVLQLVTGFGETGAALTRAGVDKLAFTGSAATGKKVMATAAETLTPVVIEAGGKDPLLVDADADLDAAADATVWGAFSNAGQTCAGVERVYVHERVYDAFVAKVVDKAERIEAGEHYGPMTMPSQLDVVRRHIEDALARGGRALVGGNGAVGERFVRPTVLVDVPEDCSAVREETFGPTVTIAKVADMDEAIEKANDSPYGLGSTVFSKSRGMELARRLRTGQTAINAPLSFAGIASLPFGGSGESGFGRIHGPEGLREFARPKAIARQRFTAPIALTSFARSKKTEALVGKLVAKLHGKS</sequence>
<dbReference type="OrthoDB" id="6882680at2"/>
<dbReference type="Gene3D" id="3.40.605.10">
    <property type="entry name" value="Aldehyde Dehydrogenase, Chain A, domain 1"/>
    <property type="match status" value="1"/>
</dbReference>
<dbReference type="CDD" id="cd07099">
    <property type="entry name" value="ALDH_DDALDH"/>
    <property type="match status" value="1"/>
</dbReference>
<name>A0A660CGB4_9PSEU</name>
<dbReference type="InterPro" id="IPR029510">
    <property type="entry name" value="Ald_DH_CS_GLU"/>
</dbReference>
<evidence type="ECO:0000256" key="5">
    <source>
        <dbReference type="PROSITE-ProRule" id="PRU10007"/>
    </source>
</evidence>
<proteinExistence type="inferred from homology"/>
<keyword evidence="2 3" id="KW-0560">Oxidoreductase</keyword>
<evidence type="ECO:0000259" key="7">
    <source>
        <dbReference type="Pfam" id="PF00171"/>
    </source>
</evidence>
<comment type="similarity">
    <text evidence="1 3 6">Belongs to the aldehyde dehydrogenase family.</text>
</comment>
<evidence type="ECO:0000313" key="8">
    <source>
        <dbReference type="EMBL" id="TWH21454.1"/>
    </source>
</evidence>
<evidence type="ECO:0000256" key="6">
    <source>
        <dbReference type="RuleBase" id="RU003345"/>
    </source>
</evidence>
<feature type="domain" description="Aldehyde dehydrogenase" evidence="7">
    <location>
        <begin position="7"/>
        <end position="453"/>
    </location>
</feature>
<dbReference type="EMBL" id="VLJV01000001">
    <property type="protein sequence ID" value="TWH21454.1"/>
    <property type="molecule type" value="Genomic_DNA"/>
</dbReference>
<feature type="active site" evidence="4">
    <location>
        <position position="271"/>
    </location>
</feature>
<accession>A0A660CGB4</accession>